<evidence type="ECO:0000256" key="5">
    <source>
        <dbReference type="ARBA" id="ARBA00023136"/>
    </source>
</evidence>
<organism evidence="9 10">
    <name type="scientific">Romanomermis culicivorax</name>
    <name type="common">Nematode worm</name>
    <dbReference type="NCBI Taxonomy" id="13658"/>
    <lineage>
        <taxon>Eukaryota</taxon>
        <taxon>Metazoa</taxon>
        <taxon>Ecdysozoa</taxon>
        <taxon>Nematoda</taxon>
        <taxon>Enoplea</taxon>
        <taxon>Dorylaimia</taxon>
        <taxon>Mermithida</taxon>
        <taxon>Mermithoidea</taxon>
        <taxon>Mermithidae</taxon>
        <taxon>Romanomermis</taxon>
    </lineage>
</organism>
<dbReference type="WBParaSite" id="nRc.2.0.1.t48329-RA">
    <property type="protein sequence ID" value="nRc.2.0.1.t48329-RA"/>
    <property type="gene ID" value="nRc.2.0.1.g48329"/>
</dbReference>
<accession>A0A915LB61</accession>
<keyword evidence="6 7" id="KW-1015">Disulfide bond</keyword>
<dbReference type="SUPFAM" id="SSF57424">
    <property type="entry name" value="LDL receptor-like module"/>
    <property type="match status" value="2"/>
</dbReference>
<dbReference type="GO" id="GO:0005886">
    <property type="term" value="C:plasma membrane"/>
    <property type="evidence" value="ECO:0007669"/>
    <property type="project" value="TreeGrafter"/>
</dbReference>
<dbReference type="GO" id="GO:0016192">
    <property type="term" value="P:vesicle-mediated transport"/>
    <property type="evidence" value="ECO:0007669"/>
    <property type="project" value="UniProtKB-ARBA"/>
</dbReference>
<dbReference type="Proteomes" id="UP000887565">
    <property type="component" value="Unplaced"/>
</dbReference>
<dbReference type="PROSITE" id="PS50068">
    <property type="entry name" value="LDLRA_2"/>
    <property type="match status" value="1"/>
</dbReference>
<evidence type="ECO:0000256" key="3">
    <source>
        <dbReference type="ARBA" id="ARBA00022737"/>
    </source>
</evidence>
<evidence type="ECO:0000256" key="6">
    <source>
        <dbReference type="ARBA" id="ARBA00023157"/>
    </source>
</evidence>
<feature type="disulfide bond" evidence="7">
    <location>
        <begin position="44"/>
        <end position="62"/>
    </location>
</feature>
<feature type="signal peptide" evidence="8">
    <location>
        <begin position="1"/>
        <end position="18"/>
    </location>
</feature>
<evidence type="ECO:0000313" key="10">
    <source>
        <dbReference type="WBParaSite" id="nRc.2.0.1.t48329-RA"/>
    </source>
</evidence>
<comment type="subcellular location">
    <subcellularLocation>
        <location evidence="1">Membrane</location>
        <topology evidence="1">Single-pass membrane protein</topology>
    </subcellularLocation>
</comment>
<evidence type="ECO:0000256" key="8">
    <source>
        <dbReference type="SAM" id="SignalP"/>
    </source>
</evidence>
<dbReference type="CDD" id="cd00112">
    <property type="entry name" value="LDLa"/>
    <property type="match status" value="2"/>
</dbReference>
<dbReference type="AlphaFoldDB" id="A0A915LB61"/>
<keyword evidence="5" id="KW-0472">Membrane</keyword>
<dbReference type="InterPro" id="IPR050685">
    <property type="entry name" value="LDLR"/>
</dbReference>
<dbReference type="PRINTS" id="PR00261">
    <property type="entry name" value="LDLRECEPTOR"/>
</dbReference>
<evidence type="ECO:0000256" key="1">
    <source>
        <dbReference type="ARBA" id="ARBA00004167"/>
    </source>
</evidence>
<evidence type="ECO:0000256" key="7">
    <source>
        <dbReference type="PROSITE-ProRule" id="PRU00124"/>
    </source>
</evidence>
<keyword evidence="3" id="KW-0677">Repeat</keyword>
<comment type="caution">
    <text evidence="7">Lacks conserved residue(s) required for the propagation of feature annotation.</text>
</comment>
<evidence type="ECO:0000313" key="9">
    <source>
        <dbReference type="Proteomes" id="UP000887565"/>
    </source>
</evidence>
<sequence>MIRLKILSISSLIVLIPALYLKLTDFTSTSVPGNCSTNPLQLQCGNGTCVPFSKFRDCVQDCNDGVDEDCPPLYVKCDGCKCVEPTRAKLLCYDVLSQKWCNSTQIAEMVYQCQSSSRCILKAWFLDGVVDCPLGEDENGTDSLNSFKTAMLPGFASFAASFASNTYIRDYLITSYTPNNTTVLGDVRTAAEMLKLATAYVTSNGTAWPTMCPAATLDPLIMDIARSTPRCVLYWQAGSNVADLSRLPNLLALLSATQCRVDILLVDHGCFNTTSAGYSVFNSVADYSGGLVHMVSNASSSVRVFDIFLVWALQQMNARIKLEKQRRPTPGFYTSRFTIDKSLTDLLVIVQGCGLATDVRDNRGFYASTFSNTTSFYMPVVKHGMLSVHFFQLTNSMVYNVSGPGYWLLTVNSSCAISYEISATGMPDFNFTFSPGMASTFASLSIPILDYFEEGDHLLINHV</sequence>
<keyword evidence="2" id="KW-0812">Transmembrane</keyword>
<feature type="chain" id="PRO_5037823744" evidence="8">
    <location>
        <begin position="19"/>
        <end position="463"/>
    </location>
</feature>
<dbReference type="Gene3D" id="4.10.400.10">
    <property type="entry name" value="Low-density Lipoprotein Receptor"/>
    <property type="match status" value="1"/>
</dbReference>
<proteinExistence type="predicted"/>
<dbReference type="PANTHER" id="PTHR24270">
    <property type="entry name" value="LOW-DENSITY LIPOPROTEIN RECEPTOR-RELATED"/>
    <property type="match status" value="1"/>
</dbReference>
<evidence type="ECO:0000256" key="4">
    <source>
        <dbReference type="ARBA" id="ARBA00022989"/>
    </source>
</evidence>
<keyword evidence="8" id="KW-0732">Signal</keyword>
<dbReference type="SMART" id="SM00192">
    <property type="entry name" value="LDLa"/>
    <property type="match status" value="2"/>
</dbReference>
<protein>
    <submittedName>
        <fullName evidence="10">Uncharacterized protein</fullName>
    </submittedName>
</protein>
<reference evidence="10" key="1">
    <citation type="submission" date="2022-11" db="UniProtKB">
        <authorList>
            <consortium name="WormBaseParasite"/>
        </authorList>
    </citation>
    <scope>IDENTIFICATION</scope>
</reference>
<name>A0A915LB61_ROMCU</name>
<evidence type="ECO:0000256" key="2">
    <source>
        <dbReference type="ARBA" id="ARBA00022692"/>
    </source>
</evidence>
<dbReference type="InterPro" id="IPR036055">
    <property type="entry name" value="LDL_receptor-like_sf"/>
</dbReference>
<keyword evidence="4" id="KW-1133">Transmembrane helix</keyword>
<dbReference type="InterPro" id="IPR002172">
    <property type="entry name" value="LDrepeatLR_classA_rpt"/>
</dbReference>
<keyword evidence="9" id="KW-1185">Reference proteome</keyword>
<dbReference type="PANTHER" id="PTHR24270:SF62">
    <property type="entry name" value="LOW-DENSITY LIPOPROTEIN RECEPTOR-RELATED PROTEIN 2"/>
    <property type="match status" value="1"/>
</dbReference>